<sequence>MGDCAMLVFGAPDQDLQHRDHAIRCAVVIQKLIALVNLHRQRQGLRTLCFHIGVNSGQMLAGNIGSSERMNYTVIGDTVNLASRLASSAEAGQIIITQQLQDELSDAEYQPTVIFHDVLTLRGKQNPVNTYRVIDINGAREQSTQLFRQTLDIHAK</sequence>
<organism evidence="2">
    <name type="scientific">hydrothermal vent metagenome</name>
    <dbReference type="NCBI Taxonomy" id="652676"/>
    <lineage>
        <taxon>unclassified sequences</taxon>
        <taxon>metagenomes</taxon>
        <taxon>ecological metagenomes</taxon>
    </lineage>
</organism>
<dbReference type="InterPro" id="IPR001054">
    <property type="entry name" value="A/G_cyclase"/>
</dbReference>
<dbReference type="AlphaFoldDB" id="A0A3B0ZIW6"/>
<dbReference type="PANTHER" id="PTHR43081:SF1">
    <property type="entry name" value="ADENYLATE CYCLASE, TERMINAL-DIFFERENTIATION SPECIFIC"/>
    <property type="match status" value="1"/>
</dbReference>
<dbReference type="PROSITE" id="PS50125">
    <property type="entry name" value="GUANYLATE_CYCLASE_2"/>
    <property type="match status" value="1"/>
</dbReference>
<dbReference type="GO" id="GO:0004016">
    <property type="term" value="F:adenylate cyclase activity"/>
    <property type="evidence" value="ECO:0007669"/>
    <property type="project" value="UniProtKB-EC"/>
</dbReference>
<keyword evidence="2" id="KW-0456">Lyase</keyword>
<dbReference type="PANTHER" id="PTHR43081">
    <property type="entry name" value="ADENYLATE CYCLASE, TERMINAL-DIFFERENTIATION SPECIFIC-RELATED"/>
    <property type="match status" value="1"/>
</dbReference>
<dbReference type="Pfam" id="PF00211">
    <property type="entry name" value="Guanylate_cyc"/>
    <property type="match status" value="1"/>
</dbReference>
<accession>A0A3B0ZIW6</accession>
<name>A0A3B0ZIW6_9ZZZZ</name>
<protein>
    <submittedName>
        <fullName evidence="2">Adenylate cyclase</fullName>
        <ecNumber evidence="2">4.6.1.1</ecNumber>
    </submittedName>
</protein>
<dbReference type="CDD" id="cd07302">
    <property type="entry name" value="CHD"/>
    <property type="match status" value="1"/>
</dbReference>
<dbReference type="GO" id="GO:0035556">
    <property type="term" value="P:intracellular signal transduction"/>
    <property type="evidence" value="ECO:0007669"/>
    <property type="project" value="InterPro"/>
</dbReference>
<dbReference type="Gene3D" id="3.30.70.1230">
    <property type="entry name" value="Nucleotide cyclase"/>
    <property type="match status" value="1"/>
</dbReference>
<dbReference type="InterPro" id="IPR029787">
    <property type="entry name" value="Nucleotide_cyclase"/>
</dbReference>
<gene>
    <name evidence="2" type="ORF">MNBD_GAMMA18-823</name>
</gene>
<dbReference type="InterPro" id="IPR050697">
    <property type="entry name" value="Adenylyl/Guanylyl_Cyclase_3/4"/>
</dbReference>
<evidence type="ECO:0000313" key="2">
    <source>
        <dbReference type="EMBL" id="VAW89020.1"/>
    </source>
</evidence>
<evidence type="ECO:0000259" key="1">
    <source>
        <dbReference type="PROSITE" id="PS50125"/>
    </source>
</evidence>
<dbReference type="EMBL" id="UOFP01000248">
    <property type="protein sequence ID" value="VAW89020.1"/>
    <property type="molecule type" value="Genomic_DNA"/>
</dbReference>
<proteinExistence type="predicted"/>
<dbReference type="GO" id="GO:0009190">
    <property type="term" value="P:cyclic nucleotide biosynthetic process"/>
    <property type="evidence" value="ECO:0007669"/>
    <property type="project" value="InterPro"/>
</dbReference>
<reference evidence="2" key="1">
    <citation type="submission" date="2018-06" db="EMBL/GenBank/DDBJ databases">
        <authorList>
            <person name="Zhirakovskaya E."/>
        </authorList>
    </citation>
    <scope>NUCLEOTIDE SEQUENCE</scope>
</reference>
<dbReference type="SUPFAM" id="SSF55073">
    <property type="entry name" value="Nucleotide cyclase"/>
    <property type="match status" value="1"/>
</dbReference>
<dbReference type="EC" id="4.6.1.1" evidence="2"/>
<feature type="domain" description="Guanylate cyclase" evidence="1">
    <location>
        <begin position="1"/>
        <end position="86"/>
    </location>
</feature>